<dbReference type="AlphaFoldDB" id="D3E1G8"/>
<keyword evidence="2" id="KW-1185">Reference proteome</keyword>
<sequence>MYSSELILSLILIIFIIGIMANITDSVNEKVLSQEELSSLEAISIESVDYLLNNPGSPMNWEEDEGLNNGIVSRRIIPGLAINKKSVENGFFYEESSSDEEIIPNSISYIKLLKLQSNYDDLINRNLFNSTLKSSITIYPHSDIDIIAMGDDLESSSDVVAINRTVRCDYLSNFVIYRFNDFELYGENYKKTELCNHDSNVNLSNHSNDRRYFWLCKNFRIYRSSLNNYNYYLISDSSIRHANSYYILESLNRTRDDMERLNDEVIELNPFFAEDMVNSSNEIYSIHFKVPHDDIDDFKTVMVAIHKNMTDEIVSNNQLRYDYFNSGEVDFVLKTAYR</sequence>
<dbReference type="eggNOG" id="arCOG07613">
    <property type="taxonomic scope" value="Archaea"/>
</dbReference>
<evidence type="ECO:0000313" key="2">
    <source>
        <dbReference type="Proteomes" id="UP000008680"/>
    </source>
</evidence>
<dbReference type="KEGG" id="mru:mru_2203"/>
<gene>
    <name evidence="1" type="ordered locus">mru_2203</name>
</gene>
<protein>
    <submittedName>
        <fullName evidence="1">Uncharacterized protein</fullName>
    </submittedName>
</protein>
<dbReference type="Proteomes" id="UP000008680">
    <property type="component" value="Chromosome"/>
</dbReference>
<proteinExistence type="predicted"/>
<dbReference type="HOGENOM" id="CLU_820428_0_0_2"/>
<evidence type="ECO:0000313" key="1">
    <source>
        <dbReference type="EMBL" id="ADC48053.1"/>
    </source>
</evidence>
<accession>D3E1G8</accession>
<name>D3E1G8_METRM</name>
<organism evidence="1 2">
    <name type="scientific">Methanobrevibacter ruminantium (strain ATCC 35063 / DSM 1093 / JCM 13430 / OCM 146 / M1)</name>
    <name type="common">Methanobacterium ruminantium</name>
    <dbReference type="NCBI Taxonomy" id="634498"/>
    <lineage>
        <taxon>Archaea</taxon>
        <taxon>Methanobacteriati</taxon>
        <taxon>Methanobacteriota</taxon>
        <taxon>Methanomada group</taxon>
        <taxon>Methanobacteria</taxon>
        <taxon>Methanobacteriales</taxon>
        <taxon>Methanobacteriaceae</taxon>
        <taxon>Methanobrevibacter</taxon>
    </lineage>
</organism>
<reference evidence="1 2" key="1">
    <citation type="journal article" date="2010" name="PLoS ONE">
        <title>The genome sequence of the rumen methanogen Methanobrevibacter ruminantium reveals new possibilities for controlling ruminant methane emissions.</title>
        <authorList>
            <person name="Leahy S.C."/>
            <person name="Kelly W.J."/>
            <person name="Altermann E."/>
            <person name="Ronimus R.S."/>
            <person name="Yeoman C.J."/>
            <person name="Pacheco D.M."/>
            <person name="Li D."/>
            <person name="Kong Z."/>
            <person name="McTavish S."/>
            <person name="Sang C."/>
            <person name="Lambie S.C."/>
            <person name="Janssen P.H."/>
            <person name="Dey D."/>
            <person name="Attwood G.T."/>
        </authorList>
    </citation>
    <scope>NUCLEOTIDE SEQUENCE [LARGE SCALE GENOMIC DNA]</scope>
    <source>
        <strain evidence="2">ATCC 35063 / DSM 1093 / JCM 13430 / OCM 146 / M1</strain>
    </source>
</reference>
<dbReference type="STRING" id="634498.mru_2203"/>
<dbReference type="EMBL" id="CP001719">
    <property type="protein sequence ID" value="ADC48053.1"/>
    <property type="molecule type" value="Genomic_DNA"/>
</dbReference>
<dbReference type="PATRIC" id="fig|634498.28.peg.2203"/>